<evidence type="ECO:0000313" key="2">
    <source>
        <dbReference type="EMBL" id="CCM03761.1"/>
    </source>
</evidence>
<proteinExistence type="predicted"/>
<organism evidence="2 3">
    <name type="scientific">Fibroporia radiculosa</name>
    <dbReference type="NCBI Taxonomy" id="599839"/>
    <lineage>
        <taxon>Eukaryota</taxon>
        <taxon>Fungi</taxon>
        <taxon>Dikarya</taxon>
        <taxon>Basidiomycota</taxon>
        <taxon>Agaricomycotina</taxon>
        <taxon>Agaricomycetes</taxon>
        <taxon>Polyporales</taxon>
        <taxon>Fibroporiaceae</taxon>
        <taxon>Fibroporia</taxon>
    </lineage>
</organism>
<feature type="compositionally biased region" description="Polar residues" evidence="1">
    <location>
        <begin position="320"/>
        <end position="343"/>
    </location>
</feature>
<feature type="compositionally biased region" description="Low complexity" evidence="1">
    <location>
        <begin position="27"/>
        <end position="44"/>
    </location>
</feature>
<feature type="region of interest" description="Disordered" evidence="1">
    <location>
        <begin position="359"/>
        <end position="400"/>
    </location>
</feature>
<evidence type="ECO:0000313" key="3">
    <source>
        <dbReference type="Proteomes" id="UP000006352"/>
    </source>
</evidence>
<feature type="compositionally biased region" description="Polar residues" evidence="1">
    <location>
        <begin position="236"/>
        <end position="251"/>
    </location>
</feature>
<dbReference type="OrthoDB" id="3038119at2759"/>
<dbReference type="HOGENOM" id="CLU_491777_0_0_1"/>
<feature type="region of interest" description="Disordered" evidence="1">
    <location>
        <begin position="27"/>
        <end position="52"/>
    </location>
</feature>
<keyword evidence="3" id="KW-1185">Reference proteome</keyword>
<sequence>MPKSATHCDPLLASRRVSLPNYAPSAISSLSSGPRRSGRSLASSDASISTPSFKRRVNPESLAVRLGPELVKELEALLVPGMTEMPPFSVRQAIQQRYGINRRHIYDWFHSKGLRVTKEEKRIADVARPDISRQQLNTVFEQPSRMSLGHGDCCSNNCTLSQTHMDTINIPRTNASSDFPQGRHIPFPINPLFNPSYSLPSYQGFQMNVAPLTDYPIQENVSNFYLHLSPGKPEVSASSDQSTTQVSPTNNAIRNNLDSLLSIGDGNVLSGAERRAIYDSLSHVLGPACGIQESVGTYKAFMSHQTQLYYERLLPEPTGSVEQSSTNGRNSATTARSAVSLPPTSVVTPEIHSIYRGDFRSASRPDFDGQSHTSSLDSSCAPTPDLPSDTGVGSSKSWPGDHARYYTSSPVLKLGDILESPVLKSRNPTAEMEMLGSATHNEEWHLQEQHPNHAYILGGQTFNAPLAPVYHPMVRSHGQPWEDPTIAYWPQAPHFPAQLASVWEANRLGTTLQHDKSTWAIDRTDYDPVKCTGQVSGRTGMTTRLTSNGASLEI</sequence>
<dbReference type="RefSeq" id="XP_012183044.1">
    <property type="nucleotide sequence ID" value="XM_012327654.1"/>
</dbReference>
<evidence type="ECO:0000256" key="1">
    <source>
        <dbReference type="SAM" id="MobiDB-lite"/>
    </source>
</evidence>
<dbReference type="GeneID" id="24098672"/>
<dbReference type="AlphaFoldDB" id="J4IAZ3"/>
<protein>
    <submittedName>
        <fullName evidence="2">Uncharacterized protein</fullName>
    </submittedName>
</protein>
<dbReference type="Proteomes" id="UP000006352">
    <property type="component" value="Unassembled WGS sequence"/>
</dbReference>
<accession>J4IAZ3</accession>
<feature type="region of interest" description="Disordered" evidence="1">
    <location>
        <begin position="232"/>
        <end position="251"/>
    </location>
</feature>
<reference evidence="2 3" key="1">
    <citation type="journal article" date="2012" name="Appl. Environ. Microbiol.">
        <title>Short-read sequencing for genomic analysis of the brown rot fungus Fibroporia radiculosa.</title>
        <authorList>
            <person name="Tang J.D."/>
            <person name="Perkins A.D."/>
            <person name="Sonstegard T.S."/>
            <person name="Schroeder S.G."/>
            <person name="Burgess S.C."/>
            <person name="Diehl S.V."/>
        </authorList>
    </citation>
    <scope>NUCLEOTIDE SEQUENCE [LARGE SCALE GENOMIC DNA]</scope>
    <source>
        <strain evidence="2 3">TFFH 294</strain>
    </source>
</reference>
<dbReference type="InParanoid" id="J4IAZ3"/>
<dbReference type="EMBL" id="HE797128">
    <property type="protein sequence ID" value="CCM03761.1"/>
    <property type="molecule type" value="Genomic_DNA"/>
</dbReference>
<feature type="region of interest" description="Disordered" evidence="1">
    <location>
        <begin position="318"/>
        <end position="343"/>
    </location>
</feature>
<gene>
    <name evidence="2" type="ORF">FIBRA_05907</name>
</gene>
<feature type="compositionally biased region" description="Basic and acidic residues" evidence="1">
    <location>
        <begin position="359"/>
        <end position="369"/>
    </location>
</feature>
<feature type="compositionally biased region" description="Polar residues" evidence="1">
    <location>
        <begin position="370"/>
        <end position="381"/>
    </location>
</feature>
<name>J4IAZ3_9APHY</name>